<reference evidence="2 3" key="2">
    <citation type="submission" date="2018-11" db="EMBL/GenBank/DDBJ databases">
        <authorList>
            <consortium name="Pathogen Informatics"/>
        </authorList>
    </citation>
    <scope>NUCLEOTIDE SEQUENCE [LARGE SCALE GENOMIC DNA]</scope>
</reference>
<accession>A0A0N4XY58</accession>
<dbReference type="Proteomes" id="UP000271162">
    <property type="component" value="Unassembled WGS sequence"/>
</dbReference>
<sequence>MLLKAALVALVIVAVHGQAIDNPEDRVAHEPIARPRRAAAEKMMKNLELMNDLYETNGRQRRSPEETEIAEAPHVVAAIYDPQASIDNAMNPVDTDNLEMSK</sequence>
<dbReference type="AlphaFoldDB" id="A0A0N4XY58"/>
<evidence type="ECO:0000313" key="3">
    <source>
        <dbReference type="Proteomes" id="UP000271162"/>
    </source>
</evidence>
<evidence type="ECO:0000256" key="1">
    <source>
        <dbReference type="SAM" id="SignalP"/>
    </source>
</evidence>
<proteinExistence type="predicted"/>
<evidence type="ECO:0000313" key="4">
    <source>
        <dbReference type="WBParaSite" id="NBR_0000799101-mRNA-1"/>
    </source>
</evidence>
<organism evidence="4">
    <name type="scientific">Nippostrongylus brasiliensis</name>
    <name type="common">Rat hookworm</name>
    <dbReference type="NCBI Taxonomy" id="27835"/>
    <lineage>
        <taxon>Eukaryota</taxon>
        <taxon>Metazoa</taxon>
        <taxon>Ecdysozoa</taxon>
        <taxon>Nematoda</taxon>
        <taxon>Chromadorea</taxon>
        <taxon>Rhabditida</taxon>
        <taxon>Rhabditina</taxon>
        <taxon>Rhabditomorpha</taxon>
        <taxon>Strongyloidea</taxon>
        <taxon>Heligmosomidae</taxon>
        <taxon>Nippostrongylus</taxon>
    </lineage>
</organism>
<gene>
    <name evidence="2" type="ORF">NBR_LOCUS7992</name>
</gene>
<keyword evidence="3" id="KW-1185">Reference proteome</keyword>
<feature type="chain" id="PRO_5043124947" evidence="1">
    <location>
        <begin position="18"/>
        <end position="102"/>
    </location>
</feature>
<protein>
    <submittedName>
        <fullName evidence="2 4">Uncharacterized protein</fullName>
    </submittedName>
</protein>
<dbReference type="WBParaSite" id="NBR_0000799101-mRNA-1">
    <property type="protein sequence ID" value="NBR_0000799101-mRNA-1"/>
    <property type="gene ID" value="NBR_0000799101"/>
</dbReference>
<dbReference type="EMBL" id="UYSL01019950">
    <property type="protein sequence ID" value="VDL71581.1"/>
    <property type="molecule type" value="Genomic_DNA"/>
</dbReference>
<keyword evidence="1" id="KW-0732">Signal</keyword>
<evidence type="ECO:0000313" key="2">
    <source>
        <dbReference type="EMBL" id="VDL71581.1"/>
    </source>
</evidence>
<name>A0A0N4XY58_NIPBR</name>
<reference evidence="4" key="1">
    <citation type="submission" date="2017-02" db="UniProtKB">
        <authorList>
            <consortium name="WormBaseParasite"/>
        </authorList>
    </citation>
    <scope>IDENTIFICATION</scope>
</reference>
<feature type="signal peptide" evidence="1">
    <location>
        <begin position="1"/>
        <end position="17"/>
    </location>
</feature>